<dbReference type="Proteomes" id="UP000286287">
    <property type="component" value="Unassembled WGS sequence"/>
</dbReference>
<comment type="caution">
    <text evidence="2">The sequence shown here is derived from an EMBL/GenBank/DDBJ whole genome shotgun (WGS) entry which is preliminary data.</text>
</comment>
<evidence type="ECO:0000313" key="2">
    <source>
        <dbReference type="EMBL" id="RJF74534.1"/>
    </source>
</evidence>
<feature type="region of interest" description="Disordered" evidence="1">
    <location>
        <begin position="48"/>
        <end position="90"/>
    </location>
</feature>
<gene>
    <name evidence="2" type="ORF">D3875_04440</name>
</gene>
<proteinExistence type="predicted"/>
<dbReference type="AlphaFoldDB" id="A0A418VEK0"/>
<accession>A0A418VEK0</accession>
<protein>
    <submittedName>
        <fullName evidence="2">Uncharacterized protein</fullName>
    </submittedName>
</protein>
<organism evidence="2 3">
    <name type="scientific">Deinococcus cavernae</name>
    <dbReference type="NCBI Taxonomy" id="2320857"/>
    <lineage>
        <taxon>Bacteria</taxon>
        <taxon>Thermotogati</taxon>
        <taxon>Deinococcota</taxon>
        <taxon>Deinococci</taxon>
        <taxon>Deinococcales</taxon>
        <taxon>Deinococcaceae</taxon>
        <taxon>Deinococcus</taxon>
    </lineage>
</organism>
<dbReference type="EMBL" id="QYUJ01000010">
    <property type="protein sequence ID" value="RJF74534.1"/>
    <property type="molecule type" value="Genomic_DNA"/>
</dbReference>
<reference evidence="2 3" key="1">
    <citation type="submission" date="2018-09" db="EMBL/GenBank/DDBJ databases">
        <authorList>
            <person name="Zhu H."/>
        </authorList>
    </citation>
    <scope>NUCLEOTIDE SEQUENCE [LARGE SCALE GENOMIC DNA]</scope>
    <source>
        <strain evidence="2 3">K2S05-167</strain>
    </source>
</reference>
<name>A0A418VEK0_9DEIO</name>
<evidence type="ECO:0000256" key="1">
    <source>
        <dbReference type="SAM" id="MobiDB-lite"/>
    </source>
</evidence>
<keyword evidence="3" id="KW-1185">Reference proteome</keyword>
<feature type="compositionally biased region" description="Basic and acidic residues" evidence="1">
    <location>
        <begin position="69"/>
        <end position="81"/>
    </location>
</feature>
<sequence length="90" mass="10041">MVAQVVAVVTLRPGHFVVSRAEHMTLYGQIEEVRPDGLLVITRHWRTARDTSRPPKHISPNNGYQPFDRAADAPAADHCHDSQLTSHLPP</sequence>
<evidence type="ECO:0000313" key="3">
    <source>
        <dbReference type="Proteomes" id="UP000286287"/>
    </source>
</evidence>